<proteinExistence type="predicted"/>
<dbReference type="Proteomes" id="UP000295703">
    <property type="component" value="Unassembled WGS sequence"/>
</dbReference>
<comment type="caution">
    <text evidence="3">The sequence shown here is derived from an EMBL/GenBank/DDBJ whole genome shotgun (WGS) entry which is preliminary data.</text>
</comment>
<reference evidence="3 4" key="1">
    <citation type="submission" date="2018-12" db="EMBL/GenBank/DDBJ databases">
        <title>Genome sequence and assembly of Colletotrichum trifolii.</title>
        <authorList>
            <person name="Gan P."/>
            <person name="Shirasu K."/>
        </authorList>
    </citation>
    <scope>NUCLEOTIDE SEQUENCE [LARGE SCALE GENOMIC DNA]</scope>
    <source>
        <strain evidence="3 4">543-2</strain>
    </source>
</reference>
<gene>
    <name evidence="3" type="ORF">CTRI78_v007627</name>
</gene>
<sequence>MAITQSPITPPIPAHPFAPQIQIIATPPRKPKPKYQHLTHKLDAFEGGLITVKDTTNCQGPADLEEGPSGESLGTWFRRSRKKTIVLGAVILVLVLATITGVAAGVTSTQRASSEGNGGSGSKEEPSSLGCRLPGWTQCKTSDDCRGVSHSSQCEHVCDGFYYCN</sequence>
<evidence type="ECO:0000313" key="4">
    <source>
        <dbReference type="Proteomes" id="UP000295703"/>
    </source>
</evidence>
<evidence type="ECO:0000256" key="1">
    <source>
        <dbReference type="SAM" id="MobiDB-lite"/>
    </source>
</evidence>
<evidence type="ECO:0000256" key="2">
    <source>
        <dbReference type="SAM" id="Phobius"/>
    </source>
</evidence>
<organism evidence="3 4">
    <name type="scientific">Colletotrichum trifolii</name>
    <dbReference type="NCBI Taxonomy" id="5466"/>
    <lineage>
        <taxon>Eukaryota</taxon>
        <taxon>Fungi</taxon>
        <taxon>Dikarya</taxon>
        <taxon>Ascomycota</taxon>
        <taxon>Pezizomycotina</taxon>
        <taxon>Sordariomycetes</taxon>
        <taxon>Hypocreomycetidae</taxon>
        <taxon>Glomerellales</taxon>
        <taxon>Glomerellaceae</taxon>
        <taxon>Colletotrichum</taxon>
        <taxon>Colletotrichum orbiculare species complex</taxon>
    </lineage>
</organism>
<keyword evidence="2" id="KW-0812">Transmembrane</keyword>
<evidence type="ECO:0000313" key="3">
    <source>
        <dbReference type="EMBL" id="TDZ51516.1"/>
    </source>
</evidence>
<keyword evidence="2" id="KW-0472">Membrane</keyword>
<feature type="region of interest" description="Disordered" evidence="1">
    <location>
        <begin position="107"/>
        <end position="129"/>
    </location>
</feature>
<dbReference type="EMBL" id="RYZW01000083">
    <property type="protein sequence ID" value="TDZ51516.1"/>
    <property type="molecule type" value="Genomic_DNA"/>
</dbReference>
<protein>
    <submittedName>
        <fullName evidence="3">Uncharacterized protein</fullName>
    </submittedName>
</protein>
<keyword evidence="4" id="KW-1185">Reference proteome</keyword>
<feature type="transmembrane region" description="Helical" evidence="2">
    <location>
        <begin position="85"/>
        <end position="106"/>
    </location>
</feature>
<dbReference type="AlphaFoldDB" id="A0A4R8R5P0"/>
<keyword evidence="2" id="KW-1133">Transmembrane helix</keyword>
<name>A0A4R8R5P0_COLTR</name>
<accession>A0A4R8R5P0</accession>